<reference evidence="9" key="1">
    <citation type="journal article" date="2017" name="Nat. Commun.">
        <title>The asparagus genome sheds light on the origin and evolution of a young Y chromosome.</title>
        <authorList>
            <person name="Harkess A."/>
            <person name="Zhou J."/>
            <person name="Xu C."/>
            <person name="Bowers J.E."/>
            <person name="Van der Hulst R."/>
            <person name="Ayyampalayam S."/>
            <person name="Mercati F."/>
            <person name="Riccardi P."/>
            <person name="McKain M.R."/>
            <person name="Kakrana A."/>
            <person name="Tang H."/>
            <person name="Ray J."/>
            <person name="Groenendijk J."/>
            <person name="Arikit S."/>
            <person name="Mathioni S.M."/>
            <person name="Nakano M."/>
            <person name="Shan H."/>
            <person name="Telgmann-Rauber A."/>
            <person name="Kanno A."/>
            <person name="Yue Z."/>
            <person name="Chen H."/>
            <person name="Li W."/>
            <person name="Chen Y."/>
            <person name="Xu X."/>
            <person name="Zhang Y."/>
            <person name="Luo S."/>
            <person name="Chen H."/>
            <person name="Gao J."/>
            <person name="Mao Z."/>
            <person name="Pires J.C."/>
            <person name="Luo M."/>
            <person name="Kudrna D."/>
            <person name="Wing R.A."/>
            <person name="Meyers B.C."/>
            <person name="Yi K."/>
            <person name="Kong H."/>
            <person name="Lavrijsen P."/>
            <person name="Sunseri F."/>
            <person name="Falavigna A."/>
            <person name="Ye Y."/>
            <person name="Leebens-Mack J.H."/>
            <person name="Chen G."/>
        </authorList>
    </citation>
    <scope>NUCLEOTIDE SEQUENCE [LARGE SCALE GENOMIC DNA]</scope>
    <source>
        <strain evidence="9">cv. DH0086</strain>
    </source>
</reference>
<dbReference type="Pfam" id="PF02362">
    <property type="entry name" value="B3"/>
    <property type="match status" value="3"/>
</dbReference>
<evidence type="ECO:0000313" key="9">
    <source>
        <dbReference type="Proteomes" id="UP000243459"/>
    </source>
</evidence>
<keyword evidence="9" id="KW-1185">Reference proteome</keyword>
<keyword evidence="4" id="KW-0804">Transcription</keyword>
<dbReference type="OMA" id="YNGTACA"/>
<dbReference type="PROSITE" id="PS50863">
    <property type="entry name" value="B3"/>
    <property type="match status" value="3"/>
</dbReference>
<keyword evidence="3" id="KW-0238">DNA-binding</keyword>
<evidence type="ECO:0000256" key="2">
    <source>
        <dbReference type="ARBA" id="ARBA00023015"/>
    </source>
</evidence>
<dbReference type="PANTHER" id="PTHR31391:SF160">
    <property type="entry name" value="B3 DOMAIN-CONTAINING PROTEIN OS01G0723500-LIKE ISOFORM X1"/>
    <property type="match status" value="1"/>
</dbReference>
<dbReference type="Proteomes" id="UP000243459">
    <property type="component" value="Chromosome 7"/>
</dbReference>
<organism evidence="8 9">
    <name type="scientific">Asparagus officinalis</name>
    <name type="common">Garden asparagus</name>
    <dbReference type="NCBI Taxonomy" id="4686"/>
    <lineage>
        <taxon>Eukaryota</taxon>
        <taxon>Viridiplantae</taxon>
        <taxon>Streptophyta</taxon>
        <taxon>Embryophyta</taxon>
        <taxon>Tracheophyta</taxon>
        <taxon>Spermatophyta</taxon>
        <taxon>Magnoliopsida</taxon>
        <taxon>Liliopsida</taxon>
        <taxon>Asparagales</taxon>
        <taxon>Asparagaceae</taxon>
        <taxon>Asparagoideae</taxon>
        <taxon>Asparagus</taxon>
    </lineage>
</organism>
<dbReference type="GO" id="GO:0003677">
    <property type="term" value="F:DNA binding"/>
    <property type="evidence" value="ECO:0007669"/>
    <property type="project" value="UniProtKB-KW"/>
</dbReference>
<feature type="domain" description="TF-B3" evidence="7">
    <location>
        <begin position="11"/>
        <end position="104"/>
    </location>
</feature>
<comment type="subcellular location">
    <subcellularLocation>
        <location evidence="1">Nucleus</location>
    </subcellularLocation>
</comment>
<proteinExistence type="predicted"/>
<dbReference type="EMBL" id="CM007387">
    <property type="protein sequence ID" value="ONK64860.1"/>
    <property type="molecule type" value="Genomic_DNA"/>
</dbReference>
<evidence type="ECO:0000256" key="5">
    <source>
        <dbReference type="ARBA" id="ARBA00023242"/>
    </source>
</evidence>
<feature type="domain" description="TF-B3" evidence="7">
    <location>
        <begin position="176"/>
        <end position="271"/>
    </location>
</feature>
<dbReference type="CDD" id="cd10017">
    <property type="entry name" value="B3_DNA"/>
    <property type="match status" value="3"/>
</dbReference>
<accession>A0A5P1ELD7</accession>
<evidence type="ECO:0000256" key="3">
    <source>
        <dbReference type="ARBA" id="ARBA00023125"/>
    </source>
</evidence>
<dbReference type="InterPro" id="IPR003340">
    <property type="entry name" value="B3_DNA-bd"/>
</dbReference>
<dbReference type="SUPFAM" id="SSF101936">
    <property type="entry name" value="DNA-binding pseudobarrel domain"/>
    <property type="match status" value="3"/>
</dbReference>
<evidence type="ECO:0000256" key="4">
    <source>
        <dbReference type="ARBA" id="ARBA00023163"/>
    </source>
</evidence>
<keyword evidence="2" id="KW-0805">Transcription regulation</keyword>
<feature type="region of interest" description="Disordered" evidence="6">
    <location>
        <begin position="117"/>
        <end position="146"/>
    </location>
</feature>
<gene>
    <name evidence="8" type="ORF">A4U43_C07F30730</name>
</gene>
<dbReference type="Gramene" id="ONK64860">
    <property type="protein sequence ID" value="ONK64860"/>
    <property type="gene ID" value="A4U43_C07F30730"/>
</dbReference>
<evidence type="ECO:0000256" key="6">
    <source>
        <dbReference type="SAM" id="MobiDB-lite"/>
    </source>
</evidence>
<name>A0A5P1ELD7_ASPOF</name>
<feature type="domain" description="TF-B3" evidence="7">
    <location>
        <begin position="360"/>
        <end position="454"/>
    </location>
</feature>
<dbReference type="SMART" id="SM01019">
    <property type="entry name" value="B3"/>
    <property type="match status" value="3"/>
</dbReference>
<dbReference type="GO" id="GO:0005634">
    <property type="term" value="C:nucleus"/>
    <property type="evidence" value="ECO:0007669"/>
    <property type="project" value="UniProtKB-SubCell"/>
</dbReference>
<evidence type="ECO:0000259" key="7">
    <source>
        <dbReference type="PROSITE" id="PS50863"/>
    </source>
</evidence>
<dbReference type="PANTHER" id="PTHR31391">
    <property type="entry name" value="B3 DOMAIN-CONTAINING PROTEIN OS11G0197600-RELATED"/>
    <property type="match status" value="1"/>
</dbReference>
<keyword evidence="5" id="KW-0539">Nucleus</keyword>
<dbReference type="InterPro" id="IPR044837">
    <property type="entry name" value="REM16-like"/>
</dbReference>
<evidence type="ECO:0000256" key="1">
    <source>
        <dbReference type="ARBA" id="ARBA00004123"/>
    </source>
</evidence>
<dbReference type="AlphaFoldDB" id="A0A5P1ELD7"/>
<evidence type="ECO:0000313" key="8">
    <source>
        <dbReference type="EMBL" id="ONK64860.1"/>
    </source>
</evidence>
<dbReference type="Gene3D" id="2.40.330.10">
    <property type="entry name" value="DNA-binding pseudobarrel domain"/>
    <property type="match status" value="3"/>
</dbReference>
<dbReference type="InterPro" id="IPR015300">
    <property type="entry name" value="DNA-bd_pseudobarrel_sf"/>
</dbReference>
<sequence>MGKPKLISMATPSFFKVMLADFRTKLRIPPCFKRHLGDSIVQRSVLRNSMGRKWEIKVGIVDDQVLLQDGWGRFISDNSINSGDFLVFFYDGDMGFDVKIYGATCCEKREGSEVKIEAESEEGSIDKSSTMKASRKKERESRRSRPKKRNMCFKILRGVKACEKALEAACAFKSSHPHFVTTCRRSPSLGMRIPAELAKIYNLKVKNSIVLVDPRGTSWSVKISTWGSGRQCLTSGWNSLYKKNRLKEGDACVFEFVHGGAVVNVHIFRAPEYRAKLISKSDQSTFGVLKCQETSNCWHAAKSMDSYNIKSEIFLRVDDMKKVQHAENSMDSDNNKSERFLSVDDTKKAPNEAKSFKSTHPTFVTVWRPSRLHRVYIPKKVTQELGLVKDQQTTLIDPSGKSWRAYIRVRSYGHVELRGGWCRFSRGNNLALGDVCIFEFFGGAEYIKVHIFRT</sequence>
<protein>
    <recommendedName>
        <fullName evidence="7">TF-B3 domain-containing protein</fullName>
    </recommendedName>
</protein>